<comment type="caution">
    <text evidence="2">The sequence shown here is derived from an EMBL/GenBank/DDBJ whole genome shotgun (WGS) entry which is preliminary data.</text>
</comment>
<organism evidence="2 3">
    <name type="scientific">Oopsacas minuta</name>
    <dbReference type="NCBI Taxonomy" id="111878"/>
    <lineage>
        <taxon>Eukaryota</taxon>
        <taxon>Metazoa</taxon>
        <taxon>Porifera</taxon>
        <taxon>Hexactinellida</taxon>
        <taxon>Hexasterophora</taxon>
        <taxon>Lyssacinosida</taxon>
        <taxon>Leucopsacidae</taxon>
        <taxon>Oopsacas</taxon>
    </lineage>
</organism>
<dbReference type="Proteomes" id="UP001165289">
    <property type="component" value="Unassembled WGS sequence"/>
</dbReference>
<name>A0AAV7JFW0_9METZ</name>
<keyword evidence="3" id="KW-1185">Reference proteome</keyword>
<evidence type="ECO:0000313" key="3">
    <source>
        <dbReference type="Proteomes" id="UP001165289"/>
    </source>
</evidence>
<dbReference type="InterPro" id="IPR008906">
    <property type="entry name" value="HATC_C_dom"/>
</dbReference>
<proteinExistence type="predicted"/>
<sequence>MHPQISRAIEISSSHATKQKQDDGFVSLFKEMRLFETTGTKSENLSFVDQALSSIPARSVEAERAFSAIGLLITNLRSKLSKNSVDTLVVLKAFFKPLEQ</sequence>
<reference evidence="2 3" key="1">
    <citation type="journal article" date="2023" name="BMC Biol.">
        <title>The compact genome of the sponge Oopsacas minuta (Hexactinellida) is lacking key metazoan core genes.</title>
        <authorList>
            <person name="Santini S."/>
            <person name="Schenkelaars Q."/>
            <person name="Jourda C."/>
            <person name="Duchesne M."/>
            <person name="Belahbib H."/>
            <person name="Rocher C."/>
            <person name="Selva M."/>
            <person name="Riesgo A."/>
            <person name="Vervoort M."/>
            <person name="Leys S.P."/>
            <person name="Kodjabachian L."/>
            <person name="Le Bivic A."/>
            <person name="Borchiellini C."/>
            <person name="Claverie J.M."/>
            <person name="Renard E."/>
        </authorList>
    </citation>
    <scope>NUCLEOTIDE SEQUENCE [LARGE SCALE GENOMIC DNA]</scope>
    <source>
        <strain evidence="2">SPO-2</strain>
    </source>
</reference>
<dbReference type="InterPro" id="IPR012337">
    <property type="entry name" value="RNaseH-like_sf"/>
</dbReference>
<feature type="domain" description="HAT C-terminal dimerisation" evidence="1">
    <location>
        <begin position="29"/>
        <end position="92"/>
    </location>
</feature>
<dbReference type="AlphaFoldDB" id="A0AAV7JFW0"/>
<evidence type="ECO:0000259" key="1">
    <source>
        <dbReference type="Pfam" id="PF05699"/>
    </source>
</evidence>
<dbReference type="Pfam" id="PF05699">
    <property type="entry name" value="Dimer_Tnp_hAT"/>
    <property type="match status" value="1"/>
</dbReference>
<dbReference type="GO" id="GO:0046983">
    <property type="term" value="F:protein dimerization activity"/>
    <property type="evidence" value="ECO:0007669"/>
    <property type="project" value="InterPro"/>
</dbReference>
<protein>
    <recommendedName>
        <fullName evidence="1">HAT C-terminal dimerisation domain-containing protein</fullName>
    </recommendedName>
</protein>
<accession>A0AAV7JFW0</accession>
<dbReference type="EMBL" id="JAKMXF010000339">
    <property type="protein sequence ID" value="KAI6647662.1"/>
    <property type="molecule type" value="Genomic_DNA"/>
</dbReference>
<gene>
    <name evidence="2" type="ORF">LOD99_8627</name>
</gene>
<dbReference type="SUPFAM" id="SSF53098">
    <property type="entry name" value="Ribonuclease H-like"/>
    <property type="match status" value="1"/>
</dbReference>
<evidence type="ECO:0000313" key="2">
    <source>
        <dbReference type="EMBL" id="KAI6647662.1"/>
    </source>
</evidence>